<feature type="domain" description="Ribulose bisphosphate carboxylase large subunit ferrodoxin-like N-terminal" evidence="3">
    <location>
        <begin position="19"/>
        <end position="104"/>
    </location>
</feature>
<dbReference type="SFLD" id="SFLDS00014">
    <property type="entry name" value="RuBisCO"/>
    <property type="match status" value="1"/>
</dbReference>
<evidence type="ECO:0000256" key="1">
    <source>
        <dbReference type="RuleBase" id="RU003834"/>
    </source>
</evidence>
<dbReference type="EMBL" id="QMPY01000090">
    <property type="protein sequence ID" value="RLE07498.1"/>
    <property type="molecule type" value="Genomic_DNA"/>
</dbReference>
<dbReference type="InterPro" id="IPR033966">
    <property type="entry name" value="RuBisCO"/>
</dbReference>
<dbReference type="SUPFAM" id="SSF51649">
    <property type="entry name" value="RuBisCo, C-terminal domain"/>
    <property type="match status" value="1"/>
</dbReference>
<dbReference type="Gene3D" id="3.20.20.110">
    <property type="entry name" value="Ribulose bisphosphate carboxylase, large subunit, C-terminal domain"/>
    <property type="match status" value="1"/>
</dbReference>
<dbReference type="AlphaFoldDB" id="A0A662CZT1"/>
<dbReference type="Pfam" id="PF02788">
    <property type="entry name" value="RuBisCO_large_N"/>
    <property type="match status" value="1"/>
</dbReference>
<organism evidence="4 5">
    <name type="scientific">Aerophobetes bacterium</name>
    <dbReference type="NCBI Taxonomy" id="2030807"/>
    <lineage>
        <taxon>Bacteria</taxon>
        <taxon>Candidatus Aerophobota</taxon>
    </lineage>
</organism>
<feature type="non-terminal residue" evidence="4">
    <location>
        <position position="1"/>
    </location>
</feature>
<evidence type="ECO:0000259" key="2">
    <source>
        <dbReference type="Pfam" id="PF00016"/>
    </source>
</evidence>
<reference evidence="4 5" key="1">
    <citation type="submission" date="2018-06" db="EMBL/GenBank/DDBJ databases">
        <title>Extensive metabolic versatility and redundancy in microbially diverse, dynamic hydrothermal sediments.</title>
        <authorList>
            <person name="Dombrowski N."/>
            <person name="Teske A."/>
            <person name="Baker B.J."/>
        </authorList>
    </citation>
    <scope>NUCLEOTIDE SEQUENCE [LARGE SCALE GENOMIC DNA]</scope>
    <source>
        <strain evidence="4">B7_G13</strain>
    </source>
</reference>
<protein>
    <recommendedName>
        <fullName evidence="6">Ribulose 1,5-bisphosphate carboxylase</fullName>
    </recommendedName>
</protein>
<dbReference type="InterPro" id="IPR036376">
    <property type="entry name" value="RuBisCO_lsu_C_sf"/>
</dbReference>
<dbReference type="PANTHER" id="PTHR42704:SF17">
    <property type="entry name" value="RIBULOSE BISPHOSPHATE CARBOXYLASE LARGE CHAIN"/>
    <property type="match status" value="1"/>
</dbReference>
<dbReference type="InterPro" id="IPR017443">
    <property type="entry name" value="RuBisCO_lsu_fd_N"/>
</dbReference>
<dbReference type="Gene3D" id="3.30.70.150">
    <property type="entry name" value="RuBisCO large subunit, N-terminal domain"/>
    <property type="match status" value="1"/>
</dbReference>
<evidence type="ECO:0000313" key="4">
    <source>
        <dbReference type="EMBL" id="RLE07498.1"/>
    </source>
</evidence>
<gene>
    <name evidence="4" type="ORF">DRZ78_02890</name>
</gene>
<name>A0A662CZT1_UNCAE</name>
<comment type="similarity">
    <text evidence="1">Belongs to the RuBisCO large chain family.</text>
</comment>
<dbReference type="GO" id="GO:0000287">
    <property type="term" value="F:magnesium ion binding"/>
    <property type="evidence" value="ECO:0007669"/>
    <property type="project" value="InterPro"/>
</dbReference>
<dbReference type="Proteomes" id="UP000277457">
    <property type="component" value="Unassembled WGS sequence"/>
</dbReference>
<evidence type="ECO:0000313" key="5">
    <source>
        <dbReference type="Proteomes" id="UP000277457"/>
    </source>
</evidence>
<dbReference type="InterPro" id="IPR000685">
    <property type="entry name" value="RuBisCO_lsu_C"/>
</dbReference>
<dbReference type="GO" id="GO:0016984">
    <property type="term" value="F:ribulose-bisphosphate carboxylase activity"/>
    <property type="evidence" value="ECO:0007669"/>
    <property type="project" value="InterPro"/>
</dbReference>
<accession>A0A662CZT1</accession>
<feature type="domain" description="Ribulose bisphosphate carboxylase large subunit C-terminal" evidence="2">
    <location>
        <begin position="115"/>
        <end position="390"/>
    </location>
</feature>
<sequence length="423" mass="46809">EDEVPGDDFIDHFSLVQSLVIEGSTGTWQEIKEESPEVRKHLTGKVVGYYEVPSDGKTKKAVIQLAFPIDAWNGNVPMILLSLAGNCYAYSPKMRLLDIFFPEDLVKMFKGPKFGISGVREMLGIKKRPLSLHIIKPKMGMTPEQVAKQVYQTALGGVDMCKDDEMTSDVYNSKFEDRIEAVMEALKQAEKKTGKKVIYFVSITDDVSKMVEKAKRAVKLGANGLLMAYSAGPSILRTLAEDPEINVPLFMHPSHMMALVPRISEPALCKLCRLCGADLMLTPTYWSSIPLVSYEEGIRAAQVLLAPFFHIKRTWPMPSAGMYPGLMPILVKEFGPDIIIPAGGGMLGHPMGYTAGAKAWQQAIEAAMSDVPLEEAALDKPELKAALEKWGTVTRPKVLWLRAAPKYHPQPMKFDKPKNVGTK</sequence>
<dbReference type="GO" id="GO:0015977">
    <property type="term" value="P:carbon fixation"/>
    <property type="evidence" value="ECO:0007669"/>
    <property type="project" value="InterPro"/>
</dbReference>
<comment type="caution">
    <text evidence="4">The sequence shown here is derived from an EMBL/GenBank/DDBJ whole genome shotgun (WGS) entry which is preliminary data.</text>
</comment>
<dbReference type="InterPro" id="IPR036422">
    <property type="entry name" value="RuBisCO_lsu_N_sf"/>
</dbReference>
<evidence type="ECO:0008006" key="6">
    <source>
        <dbReference type="Google" id="ProtNLM"/>
    </source>
</evidence>
<dbReference type="SFLD" id="SFLDG00301">
    <property type="entry name" value="RuBisCO-like_proteins"/>
    <property type="match status" value="1"/>
</dbReference>
<proteinExistence type="inferred from homology"/>
<dbReference type="CDD" id="cd08205">
    <property type="entry name" value="RuBisCO_IV_RLP"/>
    <property type="match status" value="1"/>
</dbReference>
<dbReference type="Pfam" id="PF00016">
    <property type="entry name" value="RuBisCO_large"/>
    <property type="match status" value="1"/>
</dbReference>
<dbReference type="PANTHER" id="PTHR42704">
    <property type="entry name" value="RIBULOSE BISPHOSPHATE CARBOXYLASE"/>
    <property type="match status" value="1"/>
</dbReference>
<evidence type="ECO:0000259" key="3">
    <source>
        <dbReference type="Pfam" id="PF02788"/>
    </source>
</evidence>
<dbReference type="SUPFAM" id="SSF54966">
    <property type="entry name" value="RuBisCO, large subunit, small (N-terminal) domain"/>
    <property type="match status" value="1"/>
</dbReference>